<dbReference type="EMBL" id="VWRR01000012">
    <property type="protein sequence ID" value="KAF6001940.1"/>
    <property type="molecule type" value="Genomic_DNA"/>
</dbReference>
<feature type="transmembrane region" description="Helical" evidence="1">
    <location>
        <begin position="251"/>
        <end position="274"/>
    </location>
</feature>
<gene>
    <name evidence="2" type="ORF">F1559_001880</name>
</gene>
<feature type="transmembrane region" description="Helical" evidence="1">
    <location>
        <begin position="201"/>
        <end position="224"/>
    </location>
</feature>
<name>A0A7J7IGQ5_9RHOD</name>
<accession>A0A7J7IGQ5</accession>
<sequence>MSSRSVTAQEVLCFLQPISVERRAPNLYSRSCRVQSWSRYVPGQAGADLQQSSKPSRHQLPRWGSPVSSRLLMTANTGAMTGVLAVSRLTTLSVSFGTATALAFYVAYWGLVGRLQKRGQVPDILDIPGLRQLFRLVALAELFVVYLAPLLAVLFAVGAPPGTSPGGQSVLPLAAVYFLPNMIMTAVNINLEGVFRRRRHLLVNYSSIAVNNLWRLTVYVLILLDEQRRRLLSTAGVPASAAAVLASFRSVAWTGFAISVLIMIIFEPVAFLALAPRSWIESMPAESQGSQKT</sequence>
<keyword evidence="3" id="KW-1185">Reference proteome</keyword>
<proteinExistence type="predicted"/>
<protein>
    <submittedName>
        <fullName evidence="2">Uncharacterized protein</fullName>
    </submittedName>
</protein>
<dbReference type="Proteomes" id="UP000530660">
    <property type="component" value="Unassembled WGS sequence"/>
</dbReference>
<keyword evidence="1" id="KW-0472">Membrane</keyword>
<feature type="transmembrane region" description="Helical" evidence="1">
    <location>
        <begin position="92"/>
        <end position="112"/>
    </location>
</feature>
<reference evidence="2 3" key="1">
    <citation type="journal article" date="2020" name="J. Phycol.">
        <title>Comparative genome analysis reveals Cyanidiococcus gen. nov., a new extremophilic red algal genus sister to Cyanidioschyzon (Cyanidioschyzonaceae, Rhodophyta).</title>
        <authorList>
            <person name="Liu S.-L."/>
            <person name="Chiang Y.-R."/>
            <person name="Yoon H.S."/>
            <person name="Fu H.-Y."/>
        </authorList>
    </citation>
    <scope>NUCLEOTIDE SEQUENCE [LARGE SCALE GENOMIC DNA]</scope>
    <source>
        <strain evidence="2 3">THAL066</strain>
    </source>
</reference>
<comment type="caution">
    <text evidence="2">The sequence shown here is derived from an EMBL/GenBank/DDBJ whole genome shotgun (WGS) entry which is preliminary data.</text>
</comment>
<feature type="transmembrane region" description="Helical" evidence="1">
    <location>
        <begin position="169"/>
        <end position="189"/>
    </location>
</feature>
<evidence type="ECO:0000256" key="1">
    <source>
        <dbReference type="SAM" id="Phobius"/>
    </source>
</evidence>
<dbReference type="AlphaFoldDB" id="A0A7J7IGQ5"/>
<organism evidence="2 3">
    <name type="scientific">Cyanidiococcus yangmingshanensis</name>
    <dbReference type="NCBI Taxonomy" id="2690220"/>
    <lineage>
        <taxon>Eukaryota</taxon>
        <taxon>Rhodophyta</taxon>
        <taxon>Bangiophyceae</taxon>
        <taxon>Cyanidiales</taxon>
        <taxon>Cyanidiaceae</taxon>
        <taxon>Cyanidiococcus</taxon>
    </lineage>
</organism>
<feature type="transmembrane region" description="Helical" evidence="1">
    <location>
        <begin position="133"/>
        <end position="157"/>
    </location>
</feature>
<keyword evidence="1" id="KW-0812">Transmembrane</keyword>
<evidence type="ECO:0000313" key="2">
    <source>
        <dbReference type="EMBL" id="KAF6001940.1"/>
    </source>
</evidence>
<keyword evidence="1" id="KW-1133">Transmembrane helix</keyword>
<evidence type="ECO:0000313" key="3">
    <source>
        <dbReference type="Proteomes" id="UP000530660"/>
    </source>
</evidence>